<dbReference type="Gene3D" id="2.120.10.80">
    <property type="entry name" value="Kelch-type beta propeller"/>
    <property type="match status" value="2"/>
</dbReference>
<feature type="region of interest" description="Disordered" evidence="3">
    <location>
        <begin position="321"/>
        <end position="343"/>
    </location>
</feature>
<feature type="non-terminal residue" evidence="4">
    <location>
        <position position="343"/>
    </location>
</feature>
<evidence type="ECO:0000313" key="5">
    <source>
        <dbReference type="Proteomes" id="UP001140094"/>
    </source>
</evidence>
<dbReference type="PANTHER" id="PTHR46093">
    <property type="entry name" value="ACYL-COA-BINDING DOMAIN-CONTAINING PROTEIN 5"/>
    <property type="match status" value="1"/>
</dbReference>
<evidence type="ECO:0000256" key="2">
    <source>
        <dbReference type="ARBA" id="ARBA00022737"/>
    </source>
</evidence>
<gene>
    <name evidence="4" type="ORF">H4R20_007146</name>
</gene>
<accession>A0A9W8HNA4</accession>
<protein>
    <recommendedName>
        <fullName evidence="6">Galactose oxidase</fullName>
    </recommendedName>
</protein>
<evidence type="ECO:0000256" key="1">
    <source>
        <dbReference type="ARBA" id="ARBA00022441"/>
    </source>
</evidence>
<keyword evidence="1" id="KW-0880">Kelch repeat</keyword>
<dbReference type="EMBL" id="JANBUO010003751">
    <property type="protein sequence ID" value="KAJ2789628.1"/>
    <property type="molecule type" value="Genomic_DNA"/>
</dbReference>
<dbReference type="InterPro" id="IPR015915">
    <property type="entry name" value="Kelch-typ_b-propeller"/>
</dbReference>
<keyword evidence="5" id="KW-1185">Reference proteome</keyword>
<dbReference type="PANTHER" id="PTHR46093:SF18">
    <property type="entry name" value="FIBRONECTIN TYPE-III DOMAIN-CONTAINING PROTEIN"/>
    <property type="match status" value="1"/>
</dbReference>
<sequence length="343" mass="36548">MKLQTYRRAVAAAVTGLVIRDGAYALGLVAREGNLNDSQAVSDPSSAWRAFACMVPFTASDNTPLLMLYGGTSNSEDKDPLDIADKGTNALQVFDINNNKWYAPATANTPKVGPVLPGCGAASGNIWVYDSQYGVPGKASKAVSLLDSVHWSWSFPTEQGQLPVMRFGAAFAYVPDNHGFYMHGGIPLSDNTNKADSSSGTANNLDILSPSDLSWGYASNGPARKYHTLCYMSSIESIVLFGGSDGNVESYNDIKLLSTKTNTWKYSLTVDGDAPSERILHSAVCSNDTMYVFGGLHGASDDPSDSTVWLLKAKDDESFSWSRAPISGSDQNTGPTARAGHSA</sequence>
<evidence type="ECO:0000313" key="4">
    <source>
        <dbReference type="EMBL" id="KAJ2789628.1"/>
    </source>
</evidence>
<dbReference type="SUPFAM" id="SSF117281">
    <property type="entry name" value="Kelch motif"/>
    <property type="match status" value="1"/>
</dbReference>
<dbReference type="Pfam" id="PF24681">
    <property type="entry name" value="Kelch_KLHDC2_KLHL20_DRC7"/>
    <property type="match status" value="1"/>
</dbReference>
<reference evidence="4" key="1">
    <citation type="submission" date="2022-07" db="EMBL/GenBank/DDBJ databases">
        <title>Phylogenomic reconstructions and comparative analyses of Kickxellomycotina fungi.</title>
        <authorList>
            <person name="Reynolds N.K."/>
            <person name="Stajich J.E."/>
            <person name="Barry K."/>
            <person name="Grigoriev I.V."/>
            <person name="Crous P."/>
            <person name="Smith M.E."/>
        </authorList>
    </citation>
    <scope>NUCLEOTIDE SEQUENCE</scope>
    <source>
        <strain evidence="4">NRRL 1565</strain>
    </source>
</reference>
<dbReference type="OrthoDB" id="45365at2759"/>
<keyword evidence="2" id="KW-0677">Repeat</keyword>
<name>A0A9W8HNA4_9FUNG</name>
<organism evidence="4 5">
    <name type="scientific">Coemansia guatemalensis</name>
    <dbReference type="NCBI Taxonomy" id="2761395"/>
    <lineage>
        <taxon>Eukaryota</taxon>
        <taxon>Fungi</taxon>
        <taxon>Fungi incertae sedis</taxon>
        <taxon>Zoopagomycota</taxon>
        <taxon>Kickxellomycotina</taxon>
        <taxon>Kickxellomycetes</taxon>
        <taxon>Kickxellales</taxon>
        <taxon>Kickxellaceae</taxon>
        <taxon>Coemansia</taxon>
    </lineage>
</organism>
<comment type="caution">
    <text evidence="4">The sequence shown here is derived from an EMBL/GenBank/DDBJ whole genome shotgun (WGS) entry which is preliminary data.</text>
</comment>
<dbReference type="AlphaFoldDB" id="A0A9W8HNA4"/>
<dbReference type="Proteomes" id="UP001140094">
    <property type="component" value="Unassembled WGS sequence"/>
</dbReference>
<proteinExistence type="predicted"/>
<evidence type="ECO:0000256" key="3">
    <source>
        <dbReference type="SAM" id="MobiDB-lite"/>
    </source>
</evidence>
<evidence type="ECO:0008006" key="6">
    <source>
        <dbReference type="Google" id="ProtNLM"/>
    </source>
</evidence>